<evidence type="ECO:0000256" key="1">
    <source>
        <dbReference type="ARBA" id="ARBA00023239"/>
    </source>
</evidence>
<evidence type="ECO:0000313" key="3">
    <source>
        <dbReference type="EMBL" id="MCZ3844457.1"/>
    </source>
</evidence>
<dbReference type="GeneID" id="97458957"/>
<sequence>MKIDVFSHFLPQKFYQKMLEIEPNLADTFPYVNNPILFDPVKRQESIPEGVKQVISAVNINPEDFARADTAAKLCQMANEELNELVMSNEKFLAAVAMLPMNNLKVATEIIHQITSKENKLIGAQIFTRALGKSIADESFEPIFAQAEKDNVPLLLHPVFDERKPDNNLVFSWEYELGQAMLQLTENGIFEKYPKLKIIVHHAGSMVPFFAERINHILPKKQADDFKKFYVDTAILGNPSALKLALDYYGSNHILFGTDAPFGIQPAGATNEIISALKETNIESKQLDKVFYENFYELFENNI</sequence>
<proteinExistence type="predicted"/>
<feature type="domain" description="Amidohydrolase-related" evidence="2">
    <location>
        <begin position="8"/>
        <end position="298"/>
    </location>
</feature>
<dbReference type="PANTHER" id="PTHR21240">
    <property type="entry name" value="2-AMINO-3-CARBOXYLMUCONATE-6-SEMIALDEHYDE DECARBOXYLASE"/>
    <property type="match status" value="1"/>
</dbReference>
<comment type="caution">
    <text evidence="3">The sequence shown here is derived from an EMBL/GenBank/DDBJ whole genome shotgun (WGS) entry which is preliminary data.</text>
</comment>
<dbReference type="InterPro" id="IPR032466">
    <property type="entry name" value="Metal_Hydrolase"/>
</dbReference>
<dbReference type="RefSeq" id="WP_006586274.1">
    <property type="nucleotide sequence ID" value="NZ_CABMGH010000047.1"/>
</dbReference>
<dbReference type="SUPFAM" id="SSF51556">
    <property type="entry name" value="Metallo-dependent hydrolases"/>
    <property type="match status" value="1"/>
</dbReference>
<dbReference type="PANTHER" id="PTHR21240:SF28">
    <property type="entry name" value="ISO-OROTATE DECARBOXYLASE (EUROFUNG)"/>
    <property type="match status" value="1"/>
</dbReference>
<accession>A0AAP3GW43</accession>
<reference evidence="3" key="1">
    <citation type="submission" date="2022-01" db="EMBL/GenBank/DDBJ databases">
        <title>VMRC isolate genome collection.</title>
        <authorList>
            <person name="France M."/>
            <person name="Rutt L."/>
            <person name="Humphrys M."/>
            <person name="Ravel J."/>
        </authorList>
    </citation>
    <scope>NUCLEOTIDE SEQUENCE</scope>
    <source>
        <strain evidence="3">C0127B5</strain>
    </source>
</reference>
<organism evidence="3 4">
    <name type="scientific">Lactobacillus mulieris</name>
    <dbReference type="NCBI Taxonomy" id="2508708"/>
    <lineage>
        <taxon>Bacteria</taxon>
        <taxon>Bacillati</taxon>
        <taxon>Bacillota</taxon>
        <taxon>Bacilli</taxon>
        <taxon>Lactobacillales</taxon>
        <taxon>Lactobacillaceae</taxon>
        <taxon>Lactobacillus</taxon>
    </lineage>
</organism>
<dbReference type="EMBL" id="JAKHLF010000003">
    <property type="protein sequence ID" value="MCZ3844457.1"/>
    <property type="molecule type" value="Genomic_DNA"/>
</dbReference>
<dbReference type="InterPro" id="IPR032465">
    <property type="entry name" value="ACMSD"/>
</dbReference>
<dbReference type="GO" id="GO:0016787">
    <property type="term" value="F:hydrolase activity"/>
    <property type="evidence" value="ECO:0007669"/>
    <property type="project" value="InterPro"/>
</dbReference>
<evidence type="ECO:0000313" key="4">
    <source>
        <dbReference type="Proteomes" id="UP001213015"/>
    </source>
</evidence>
<name>A0AAP3GW43_9LACO</name>
<dbReference type="Pfam" id="PF04909">
    <property type="entry name" value="Amidohydro_2"/>
    <property type="match status" value="1"/>
</dbReference>
<dbReference type="Gene3D" id="3.20.20.140">
    <property type="entry name" value="Metal-dependent hydrolases"/>
    <property type="match status" value="1"/>
</dbReference>
<dbReference type="GO" id="GO:0019748">
    <property type="term" value="P:secondary metabolic process"/>
    <property type="evidence" value="ECO:0007669"/>
    <property type="project" value="TreeGrafter"/>
</dbReference>
<evidence type="ECO:0000259" key="2">
    <source>
        <dbReference type="Pfam" id="PF04909"/>
    </source>
</evidence>
<dbReference type="AlphaFoldDB" id="A0AAP3GW43"/>
<keyword evidence="1" id="KW-0456">Lyase</keyword>
<dbReference type="Proteomes" id="UP001213015">
    <property type="component" value="Unassembled WGS sequence"/>
</dbReference>
<gene>
    <name evidence="3" type="ORF">L2422_02810</name>
</gene>
<dbReference type="GO" id="GO:0005737">
    <property type="term" value="C:cytoplasm"/>
    <property type="evidence" value="ECO:0007669"/>
    <property type="project" value="TreeGrafter"/>
</dbReference>
<dbReference type="InterPro" id="IPR006680">
    <property type="entry name" value="Amidohydro-rel"/>
</dbReference>
<protein>
    <submittedName>
        <fullName evidence="3">Amidohydrolase family protein</fullName>
    </submittedName>
</protein>
<dbReference type="GO" id="GO:0016831">
    <property type="term" value="F:carboxy-lyase activity"/>
    <property type="evidence" value="ECO:0007669"/>
    <property type="project" value="InterPro"/>
</dbReference>